<sequence>MLHWLLTLNLVSGPVPLIIWGVALASALALLIRPLKKTWVIRAAIGIVAGVAAGYLLVSYVNAANVFGVPMPQGVQPWVMAGIGLLGLAIVSLWGSRWWRKVVAVVAVISSLLVMTIGINTAFGLTRTPGEILGINTLPGVGNLPRPTGGPLPTRPLYETWKAPADMPAKGEVRALIGAERIPSSGGFTPRDASIYLPPAALVKDPPALPVMVLMMGLPGAPNPSAVQTALNAMTAKHHGLGPIVIVADQLGAQLQNPGCVDSKKYGGVETYLNVDVPNYIRAHLRVLPDAKDWTIAGYSNGGACAFMYAARYPQIWGNVATASGEPWAGYADPASVLGVVYGGDRTAYDANKPEAILTAHPGAYSDHYAVLSAGALDNKYGPLNKQTAGLFEAAGFHTTFYLVPNATHTGIGLAGGLTEAFSVLYPRWGLAAE</sequence>
<keyword evidence="2" id="KW-0378">Hydrolase</keyword>
<dbReference type="GO" id="GO:0016787">
    <property type="term" value="F:hydrolase activity"/>
    <property type="evidence" value="ECO:0007669"/>
    <property type="project" value="UniProtKB-KW"/>
</dbReference>
<reference evidence="2 3" key="1">
    <citation type="submission" date="2023-08" db="EMBL/GenBank/DDBJ databases">
        <title>Microbacterium sp. nov., isolated from a waste landfill.</title>
        <authorList>
            <person name="Wen W."/>
        </authorList>
    </citation>
    <scope>NUCLEOTIDE SEQUENCE [LARGE SCALE GENOMIC DNA]</scope>
    <source>
        <strain evidence="2 3">ASV81</strain>
    </source>
</reference>
<dbReference type="InterPro" id="IPR000801">
    <property type="entry name" value="Esterase-like"/>
</dbReference>
<dbReference type="PANTHER" id="PTHR48098">
    <property type="entry name" value="ENTEROCHELIN ESTERASE-RELATED"/>
    <property type="match status" value="1"/>
</dbReference>
<accession>A0ABU0XKI3</accession>
<gene>
    <name evidence="2" type="ORF">RBR11_17165</name>
</gene>
<feature type="transmembrane region" description="Helical" evidence="1">
    <location>
        <begin position="102"/>
        <end position="123"/>
    </location>
</feature>
<feature type="transmembrane region" description="Helical" evidence="1">
    <location>
        <begin position="39"/>
        <end position="58"/>
    </location>
</feature>
<dbReference type="EMBL" id="JAVFCB010000013">
    <property type="protein sequence ID" value="MDQ4215648.1"/>
    <property type="molecule type" value="Genomic_DNA"/>
</dbReference>
<feature type="transmembrane region" description="Helical" evidence="1">
    <location>
        <begin position="12"/>
        <end position="32"/>
    </location>
</feature>
<keyword evidence="1" id="KW-0812">Transmembrane</keyword>
<dbReference type="InterPro" id="IPR050583">
    <property type="entry name" value="Mycobacterial_A85_antigen"/>
</dbReference>
<dbReference type="InterPro" id="IPR029058">
    <property type="entry name" value="AB_hydrolase_fold"/>
</dbReference>
<dbReference type="Gene3D" id="3.40.50.1820">
    <property type="entry name" value="alpha/beta hydrolase"/>
    <property type="match status" value="1"/>
</dbReference>
<dbReference type="Proteomes" id="UP001230289">
    <property type="component" value="Unassembled WGS sequence"/>
</dbReference>
<comment type="caution">
    <text evidence="2">The sequence shown here is derived from an EMBL/GenBank/DDBJ whole genome shotgun (WGS) entry which is preliminary data.</text>
</comment>
<keyword evidence="3" id="KW-1185">Reference proteome</keyword>
<dbReference type="Pfam" id="PF00756">
    <property type="entry name" value="Esterase"/>
    <property type="match status" value="1"/>
</dbReference>
<keyword evidence="1" id="KW-0472">Membrane</keyword>
<evidence type="ECO:0000313" key="3">
    <source>
        <dbReference type="Proteomes" id="UP001230289"/>
    </source>
</evidence>
<organism evidence="2 3">
    <name type="scientific">Microbacterium capsulatum</name>
    <dbReference type="NCBI Taxonomy" id="3041921"/>
    <lineage>
        <taxon>Bacteria</taxon>
        <taxon>Bacillati</taxon>
        <taxon>Actinomycetota</taxon>
        <taxon>Actinomycetes</taxon>
        <taxon>Micrococcales</taxon>
        <taxon>Microbacteriaceae</taxon>
        <taxon>Microbacterium</taxon>
    </lineage>
</organism>
<keyword evidence="1" id="KW-1133">Transmembrane helix</keyword>
<feature type="transmembrane region" description="Helical" evidence="1">
    <location>
        <begin position="78"/>
        <end position="95"/>
    </location>
</feature>
<proteinExistence type="predicted"/>
<evidence type="ECO:0000256" key="1">
    <source>
        <dbReference type="SAM" id="Phobius"/>
    </source>
</evidence>
<protein>
    <submittedName>
        <fullName evidence="2">Alpha/beta hydrolase-fold protein</fullName>
    </submittedName>
</protein>
<dbReference type="SUPFAM" id="SSF53474">
    <property type="entry name" value="alpha/beta-Hydrolases"/>
    <property type="match status" value="1"/>
</dbReference>
<dbReference type="PANTHER" id="PTHR48098:SF1">
    <property type="entry name" value="DIACYLGLYCEROL ACYLTRANSFERASE_MYCOLYLTRANSFERASE AG85A"/>
    <property type="match status" value="1"/>
</dbReference>
<evidence type="ECO:0000313" key="2">
    <source>
        <dbReference type="EMBL" id="MDQ4215648.1"/>
    </source>
</evidence>
<dbReference type="RefSeq" id="WP_308490598.1">
    <property type="nucleotide sequence ID" value="NZ_JAVFCB010000013.1"/>
</dbReference>
<name>A0ABU0XKI3_9MICO</name>